<organism evidence="3 4">
    <name type="scientific">Folsomia candida</name>
    <name type="common">Springtail</name>
    <dbReference type="NCBI Taxonomy" id="158441"/>
    <lineage>
        <taxon>Eukaryota</taxon>
        <taxon>Metazoa</taxon>
        <taxon>Ecdysozoa</taxon>
        <taxon>Arthropoda</taxon>
        <taxon>Hexapoda</taxon>
        <taxon>Collembola</taxon>
        <taxon>Entomobryomorpha</taxon>
        <taxon>Isotomoidea</taxon>
        <taxon>Isotomidae</taxon>
        <taxon>Proisotominae</taxon>
        <taxon>Folsomia</taxon>
    </lineage>
</organism>
<evidence type="ECO:0000313" key="4">
    <source>
        <dbReference type="Proteomes" id="UP000198287"/>
    </source>
</evidence>
<dbReference type="Proteomes" id="UP000198287">
    <property type="component" value="Unassembled WGS sequence"/>
</dbReference>
<dbReference type="AlphaFoldDB" id="A0A226E3H4"/>
<evidence type="ECO:0000256" key="1">
    <source>
        <dbReference type="SAM" id="MobiDB-lite"/>
    </source>
</evidence>
<keyword evidence="4" id="KW-1185">Reference proteome</keyword>
<keyword evidence="2" id="KW-1133">Transmembrane helix</keyword>
<sequence length="256" mass="28411">MVDRFLVFLLKVTGSVFVIVIILVFICSTLLIRFIKWKQRRKKGSRRISITGPRNNSSMEEPLEILFVAFCGVVLTFALLFVACWCIISCSFFCLKYIYCSNLNKLVSALTVGSSSLSENDNSDESDLEMEADDCSICSETVSHHHRNRRVVVGHSHTHDTANQLEGYLVENSAETGSTGKVTPEDVPPLYDSPPDYHSLFPTTSKEAQQKLILDDMRIVNEVLSLVTSATTSAPSFNHDDEQGYSQPTNGTGTSV</sequence>
<dbReference type="EMBL" id="LNIX01000007">
    <property type="protein sequence ID" value="OXA52143.1"/>
    <property type="molecule type" value="Genomic_DNA"/>
</dbReference>
<protein>
    <submittedName>
        <fullName evidence="3">Uncharacterized protein</fullName>
    </submittedName>
</protein>
<keyword evidence="2" id="KW-0812">Transmembrane</keyword>
<feature type="transmembrane region" description="Helical" evidence="2">
    <location>
        <begin position="66"/>
        <end position="99"/>
    </location>
</feature>
<name>A0A226E3H4_FOLCA</name>
<comment type="caution">
    <text evidence="3">The sequence shown here is derived from an EMBL/GenBank/DDBJ whole genome shotgun (WGS) entry which is preliminary data.</text>
</comment>
<dbReference type="OrthoDB" id="10616234at2759"/>
<proteinExistence type="predicted"/>
<reference evidence="3 4" key="1">
    <citation type="submission" date="2015-12" db="EMBL/GenBank/DDBJ databases">
        <title>The genome of Folsomia candida.</title>
        <authorList>
            <person name="Faddeeva A."/>
            <person name="Derks M.F."/>
            <person name="Anvar Y."/>
            <person name="Smit S."/>
            <person name="Van Straalen N."/>
            <person name="Roelofs D."/>
        </authorList>
    </citation>
    <scope>NUCLEOTIDE SEQUENCE [LARGE SCALE GENOMIC DNA]</scope>
    <source>
        <strain evidence="3 4">VU population</strain>
        <tissue evidence="3">Whole body</tissue>
    </source>
</reference>
<evidence type="ECO:0000313" key="3">
    <source>
        <dbReference type="EMBL" id="OXA52143.1"/>
    </source>
</evidence>
<feature type="transmembrane region" description="Helical" evidence="2">
    <location>
        <begin position="12"/>
        <end position="35"/>
    </location>
</feature>
<feature type="compositionally biased region" description="Polar residues" evidence="1">
    <location>
        <begin position="244"/>
        <end position="256"/>
    </location>
</feature>
<feature type="region of interest" description="Disordered" evidence="1">
    <location>
        <begin position="233"/>
        <end position="256"/>
    </location>
</feature>
<evidence type="ECO:0000256" key="2">
    <source>
        <dbReference type="SAM" id="Phobius"/>
    </source>
</evidence>
<accession>A0A226E3H4</accession>
<keyword evidence="2" id="KW-0472">Membrane</keyword>
<gene>
    <name evidence="3" type="ORF">Fcan01_13397</name>
</gene>